<dbReference type="PANTHER" id="PTHR42698">
    <property type="entry name" value="GTPASE ERA"/>
    <property type="match status" value="1"/>
</dbReference>
<feature type="domain" description="KH type-2" evidence="8">
    <location>
        <begin position="290"/>
        <end position="367"/>
    </location>
</feature>
<accession>A0AAV9J0T6</accession>
<evidence type="ECO:0000256" key="6">
    <source>
        <dbReference type="PROSITE-ProRule" id="PRU01050"/>
    </source>
</evidence>
<evidence type="ECO:0000259" key="8">
    <source>
        <dbReference type="PROSITE" id="PS50823"/>
    </source>
</evidence>
<dbReference type="GO" id="GO:0005829">
    <property type="term" value="C:cytosol"/>
    <property type="evidence" value="ECO:0007669"/>
    <property type="project" value="TreeGrafter"/>
</dbReference>
<evidence type="ECO:0000256" key="4">
    <source>
        <dbReference type="ARBA" id="ARBA00023134"/>
    </source>
</evidence>
<dbReference type="EMBL" id="JANCYW010000016">
    <property type="protein sequence ID" value="KAK4538202.1"/>
    <property type="molecule type" value="Genomic_DNA"/>
</dbReference>
<keyword evidence="11" id="KW-1185">Reference proteome</keyword>
<dbReference type="HAMAP" id="MF_00367">
    <property type="entry name" value="GTPase_Era"/>
    <property type="match status" value="1"/>
</dbReference>
<evidence type="ECO:0000256" key="3">
    <source>
        <dbReference type="ARBA" id="ARBA00022884"/>
    </source>
</evidence>
<dbReference type="InterPro" id="IPR004044">
    <property type="entry name" value="KH_dom_type_2"/>
</dbReference>
<dbReference type="Gene3D" id="3.30.300.20">
    <property type="match status" value="1"/>
</dbReference>
<evidence type="ECO:0000256" key="2">
    <source>
        <dbReference type="ARBA" id="ARBA00022741"/>
    </source>
</evidence>
<dbReference type="CDD" id="cd04163">
    <property type="entry name" value="Era"/>
    <property type="match status" value="1"/>
</dbReference>
<dbReference type="NCBIfam" id="TIGR00231">
    <property type="entry name" value="small_GTP"/>
    <property type="match status" value="1"/>
</dbReference>
<dbReference type="Pfam" id="PF01926">
    <property type="entry name" value="MMR_HSR1"/>
    <property type="match status" value="1"/>
</dbReference>
<dbReference type="InterPro" id="IPR005662">
    <property type="entry name" value="GTPase_Era-like"/>
</dbReference>
<dbReference type="Gene3D" id="3.40.50.300">
    <property type="entry name" value="P-loop containing nucleotide triphosphate hydrolases"/>
    <property type="match status" value="1"/>
</dbReference>
<proteinExistence type="inferred from homology"/>
<evidence type="ECO:0000259" key="9">
    <source>
        <dbReference type="PROSITE" id="PS51713"/>
    </source>
</evidence>
<keyword evidence="3 5" id="KW-0694">RNA-binding</keyword>
<evidence type="ECO:0008006" key="12">
    <source>
        <dbReference type="Google" id="ProtNLM"/>
    </source>
</evidence>
<feature type="region of interest" description="G1" evidence="6">
    <location>
        <begin position="82"/>
        <end position="89"/>
    </location>
</feature>
<dbReference type="Proteomes" id="UP001301350">
    <property type="component" value="Unassembled WGS sequence"/>
</dbReference>
<dbReference type="PROSITE" id="PS50823">
    <property type="entry name" value="KH_TYPE_2"/>
    <property type="match status" value="1"/>
</dbReference>
<organism evidence="10 11">
    <name type="scientific">Cyanidium caldarium</name>
    <name type="common">Red alga</name>
    <dbReference type="NCBI Taxonomy" id="2771"/>
    <lineage>
        <taxon>Eukaryota</taxon>
        <taxon>Rhodophyta</taxon>
        <taxon>Bangiophyceae</taxon>
        <taxon>Cyanidiales</taxon>
        <taxon>Cyanidiaceae</taxon>
        <taxon>Cyanidium</taxon>
    </lineage>
</organism>
<dbReference type="InterPro" id="IPR030388">
    <property type="entry name" value="G_ERA_dom"/>
</dbReference>
<comment type="caution">
    <text evidence="10">The sequence shown here is derived from an EMBL/GenBank/DDBJ whole genome shotgun (WGS) entry which is preliminary data.</text>
</comment>
<dbReference type="AlphaFoldDB" id="A0AAV9J0T6"/>
<dbReference type="GO" id="GO:0005525">
    <property type="term" value="F:GTP binding"/>
    <property type="evidence" value="ECO:0007669"/>
    <property type="project" value="UniProtKB-UniRule"/>
</dbReference>
<sequence length="384" mass="42164">MVAAFCATSGPAVNTWGCARAPRGEWVETLRSLRTNAGSRRVARRVRWCRAAAGATAAAGGESSAETAPAGAPRCGFVSFLGPSNTGKSTLMNALVGAKVAIVSPKVQTTRTRVTGIVVERSCNAQLVFLDTPGIFRAKRRLDRAMVRAAWQSGSGTDMVSLIFDGREFWQSAGKLNDTQQEIVEAVATRRANGQLKAHVSLTVNKIDLVPEPERDALVSRMREVVGGQQAVDEVFVVSALRGTGIDRMRRRLAELSPVGPWLYPEDDLSDMPQRLLAAEIVREQVFLQLRHELPYATAVETEEWTERPDGSVVILCTVLVTRDSQKGIVAGAKGSRIKSIGTQARLAMERLFDRKVHLYLHVKSRKWDENPAHFRSWGLEYDV</sequence>
<dbReference type="Pfam" id="PF07650">
    <property type="entry name" value="KH_2"/>
    <property type="match status" value="1"/>
</dbReference>
<evidence type="ECO:0000313" key="10">
    <source>
        <dbReference type="EMBL" id="KAK4538202.1"/>
    </source>
</evidence>
<keyword evidence="4 6" id="KW-0342">GTP-binding</keyword>
<dbReference type="InterPro" id="IPR006073">
    <property type="entry name" value="GTP-bd"/>
</dbReference>
<dbReference type="SUPFAM" id="SSF52540">
    <property type="entry name" value="P-loop containing nucleoside triphosphate hydrolases"/>
    <property type="match status" value="1"/>
</dbReference>
<dbReference type="GO" id="GO:0019843">
    <property type="term" value="F:rRNA binding"/>
    <property type="evidence" value="ECO:0007669"/>
    <property type="project" value="TreeGrafter"/>
</dbReference>
<comment type="similarity">
    <text evidence="1 6 7">Belongs to the TRAFAC class TrmE-Era-EngA-EngB-Septin-like GTPase superfamily. Era GTPase family.</text>
</comment>
<feature type="region of interest" description="G4" evidence="6">
    <location>
        <begin position="205"/>
        <end position="208"/>
    </location>
</feature>
<evidence type="ECO:0000256" key="5">
    <source>
        <dbReference type="PROSITE-ProRule" id="PRU00118"/>
    </source>
</evidence>
<feature type="region of interest" description="G5" evidence="6">
    <location>
        <begin position="238"/>
        <end position="240"/>
    </location>
</feature>
<dbReference type="InterPro" id="IPR027417">
    <property type="entry name" value="P-loop_NTPase"/>
</dbReference>
<dbReference type="NCBIfam" id="TIGR00436">
    <property type="entry name" value="era"/>
    <property type="match status" value="1"/>
</dbReference>
<feature type="region of interest" description="G2" evidence="6">
    <location>
        <begin position="108"/>
        <end position="112"/>
    </location>
</feature>
<keyword evidence="2 6" id="KW-0547">Nucleotide-binding</keyword>
<dbReference type="GO" id="GO:0000028">
    <property type="term" value="P:ribosomal small subunit assembly"/>
    <property type="evidence" value="ECO:0007669"/>
    <property type="project" value="TreeGrafter"/>
</dbReference>
<protein>
    <recommendedName>
        <fullName evidence="12">GTPase Era</fullName>
    </recommendedName>
</protein>
<dbReference type="PROSITE" id="PS51713">
    <property type="entry name" value="G_ERA"/>
    <property type="match status" value="1"/>
</dbReference>
<dbReference type="GO" id="GO:0043024">
    <property type="term" value="F:ribosomal small subunit binding"/>
    <property type="evidence" value="ECO:0007669"/>
    <property type="project" value="TreeGrafter"/>
</dbReference>
<evidence type="ECO:0000256" key="7">
    <source>
        <dbReference type="RuleBase" id="RU003761"/>
    </source>
</evidence>
<dbReference type="CDD" id="cd22534">
    <property type="entry name" value="KH-II_Era"/>
    <property type="match status" value="1"/>
</dbReference>
<dbReference type="SUPFAM" id="SSF54814">
    <property type="entry name" value="Prokaryotic type KH domain (KH-domain type II)"/>
    <property type="match status" value="1"/>
</dbReference>
<gene>
    <name evidence="10" type="ORF">CDCA_CDCA16G4227</name>
</gene>
<dbReference type="InterPro" id="IPR005225">
    <property type="entry name" value="Small_GTP-bd"/>
</dbReference>
<dbReference type="InterPro" id="IPR015946">
    <property type="entry name" value="KH_dom-like_a/b"/>
</dbReference>
<feature type="region of interest" description="G3" evidence="6">
    <location>
        <begin position="131"/>
        <end position="134"/>
    </location>
</feature>
<evidence type="ECO:0000313" key="11">
    <source>
        <dbReference type="Proteomes" id="UP001301350"/>
    </source>
</evidence>
<dbReference type="InterPro" id="IPR009019">
    <property type="entry name" value="KH_sf_prok-type"/>
</dbReference>
<feature type="domain" description="Era-type G" evidence="9">
    <location>
        <begin position="74"/>
        <end position="259"/>
    </location>
</feature>
<reference evidence="10 11" key="1">
    <citation type="submission" date="2022-07" db="EMBL/GenBank/DDBJ databases">
        <title>Genome-wide signatures of adaptation to extreme environments.</title>
        <authorList>
            <person name="Cho C.H."/>
            <person name="Yoon H.S."/>
        </authorList>
    </citation>
    <scope>NUCLEOTIDE SEQUENCE [LARGE SCALE GENOMIC DNA]</scope>
    <source>
        <strain evidence="10 11">DBV 063 E5</strain>
    </source>
</reference>
<dbReference type="PANTHER" id="PTHR42698:SF1">
    <property type="entry name" value="GTPASE ERA, MITOCHONDRIAL"/>
    <property type="match status" value="1"/>
</dbReference>
<evidence type="ECO:0000256" key="1">
    <source>
        <dbReference type="ARBA" id="ARBA00007921"/>
    </source>
</evidence>
<name>A0AAV9J0T6_CYACA</name>
<dbReference type="NCBIfam" id="NF000908">
    <property type="entry name" value="PRK00089.1"/>
    <property type="match status" value="1"/>
</dbReference>